<dbReference type="GO" id="GO:1990573">
    <property type="term" value="P:potassium ion import across plasma membrane"/>
    <property type="evidence" value="ECO:0007669"/>
    <property type="project" value="TreeGrafter"/>
</dbReference>
<evidence type="ECO:0000256" key="7">
    <source>
        <dbReference type="ARBA" id="ARBA00022967"/>
    </source>
</evidence>
<keyword evidence="14" id="KW-1185">Reference proteome</keyword>
<dbReference type="Gene3D" id="3.40.1110.10">
    <property type="entry name" value="Calcium-transporting ATPase, cytoplasmic domain N"/>
    <property type="match status" value="1"/>
</dbReference>
<dbReference type="InterPro" id="IPR023214">
    <property type="entry name" value="HAD_sf"/>
</dbReference>
<dbReference type="FunFam" id="3.40.50.1000:FF:000028">
    <property type="entry name" value="Calcium-transporting P-type ATPase, putative"/>
    <property type="match status" value="1"/>
</dbReference>
<dbReference type="Gene3D" id="3.40.50.1000">
    <property type="entry name" value="HAD superfamily/HAD-like"/>
    <property type="match status" value="1"/>
</dbReference>
<dbReference type="PRINTS" id="PR00119">
    <property type="entry name" value="CATATPASE"/>
</dbReference>
<feature type="transmembrane region" description="Helical" evidence="11">
    <location>
        <begin position="71"/>
        <end position="88"/>
    </location>
</feature>
<dbReference type="GO" id="GO:0005524">
    <property type="term" value="F:ATP binding"/>
    <property type="evidence" value="ECO:0007669"/>
    <property type="project" value="UniProtKB-KW"/>
</dbReference>
<evidence type="ECO:0000256" key="8">
    <source>
        <dbReference type="ARBA" id="ARBA00022989"/>
    </source>
</evidence>
<keyword evidence="8 11" id="KW-1133">Transmembrane helix</keyword>
<dbReference type="PRINTS" id="PR00120">
    <property type="entry name" value="HATPASE"/>
</dbReference>
<evidence type="ECO:0000256" key="9">
    <source>
        <dbReference type="ARBA" id="ARBA00023136"/>
    </source>
</evidence>
<feature type="transmembrane region" description="Helical" evidence="11">
    <location>
        <begin position="261"/>
        <end position="280"/>
    </location>
</feature>
<dbReference type="GO" id="GO:0005886">
    <property type="term" value="C:plasma membrane"/>
    <property type="evidence" value="ECO:0007669"/>
    <property type="project" value="UniProtKB-SubCell"/>
</dbReference>
<evidence type="ECO:0000256" key="11">
    <source>
        <dbReference type="SAM" id="Phobius"/>
    </source>
</evidence>
<feature type="domain" description="Cation-transporting P-type ATPase N-terminal" evidence="12">
    <location>
        <begin position="13"/>
        <end position="87"/>
    </location>
</feature>
<evidence type="ECO:0000256" key="10">
    <source>
        <dbReference type="ARBA" id="ARBA00049360"/>
    </source>
</evidence>
<keyword evidence="6" id="KW-0067">ATP-binding</keyword>
<dbReference type="SFLD" id="SFLDF00027">
    <property type="entry name" value="p-type_atpase"/>
    <property type="match status" value="1"/>
</dbReference>
<evidence type="ECO:0000313" key="13">
    <source>
        <dbReference type="EMBL" id="AQP49043.1"/>
    </source>
</evidence>
<feature type="transmembrane region" description="Helical" evidence="11">
    <location>
        <begin position="880"/>
        <end position="900"/>
    </location>
</feature>
<feature type="transmembrane region" description="Helical" evidence="11">
    <location>
        <begin position="723"/>
        <end position="743"/>
    </location>
</feature>
<feature type="transmembrane region" description="Helical" evidence="11">
    <location>
        <begin position="749"/>
        <end position="766"/>
    </location>
</feature>
<dbReference type="STRING" id="1332264.BW730_17620"/>
<dbReference type="Gene3D" id="2.70.150.10">
    <property type="entry name" value="Calcium-transporting ATPase, cytoplasmic transduction domain A"/>
    <property type="match status" value="1"/>
</dbReference>
<keyword evidence="9 11" id="KW-0472">Membrane</keyword>
<dbReference type="SUPFAM" id="SSF56784">
    <property type="entry name" value="HAD-like"/>
    <property type="match status" value="1"/>
</dbReference>
<organism evidence="13 14">
    <name type="scientific">Tessaracoccus aquimaris</name>
    <dbReference type="NCBI Taxonomy" id="1332264"/>
    <lineage>
        <taxon>Bacteria</taxon>
        <taxon>Bacillati</taxon>
        <taxon>Actinomycetota</taxon>
        <taxon>Actinomycetes</taxon>
        <taxon>Propionibacteriales</taxon>
        <taxon>Propionibacteriaceae</taxon>
        <taxon>Tessaracoccus</taxon>
    </lineage>
</organism>
<dbReference type="InterPro" id="IPR008250">
    <property type="entry name" value="ATPase_P-typ_transduc_dom_A_sf"/>
</dbReference>
<comment type="catalytic activity">
    <reaction evidence="10">
        <text>ATP + H2O = ADP + phosphate + H(+)</text>
        <dbReference type="Rhea" id="RHEA:13065"/>
        <dbReference type="ChEBI" id="CHEBI:15377"/>
        <dbReference type="ChEBI" id="CHEBI:15378"/>
        <dbReference type="ChEBI" id="CHEBI:30616"/>
        <dbReference type="ChEBI" id="CHEBI:43474"/>
        <dbReference type="ChEBI" id="CHEBI:456216"/>
    </reaction>
</comment>
<dbReference type="InterPro" id="IPR023298">
    <property type="entry name" value="ATPase_P-typ_TM_dom_sf"/>
</dbReference>
<sequence length="943" mass="99423">MAESASLAVTQADPTLIPAEQVALEAQVDPEIGLTAAEAAARLERYGPNQLTAGATEPAWKRMLKQFADPLVYLLLAAIAISLIAWAAEGAAGVPVDAIVIALIVIANAVIGFVQENKAEDAVAALADMTAAHSTVLRDGKLVDLESAGIVPGDILVLSEGDAVGADARLLTASSLRVQEASLTGESEAVTKDVAALTSQVQLGDRLNMVYKGTAVARGVGRAVVTGTGMDTEMGHIATLLDQTKGDKSPLELEIAKISKVLGLLVIVIAVVVMAAVALINGVRSVGDAVDILLMGVSLAVAAVPEGLPAILSLVLAIGVRMLAGRNAVMKDLHSVETLGAVSVICSDKTGTLTKNEMTLREIVTASGRVRLSGIGYEPTGEVRLVGRGEEVMAEVHRVIGAGVLANNAQLEHVGGQWQIQGDPTEAAFLVAERKIEGVGDLLAQYQRVGEAPFDSERKLMSVLGHNPELGMSHVFTKGAPDVLLERCVEEQVGGEAHALTDQRRAEISGQIVDLSEEGYRTLGVAWREAEDLDAEGGFDEESEHDLVWAGFVGIIDPPREEATAAIKDAHRAGIRTVMITGDHPVTAAKIASDLGIVEGDDHPRAVTGRELDALDDEGWRETVRTVSVYARVSPEHKLRIVDALQEQRQIVSMTGDGVNDAPALKSADIGIAMGITGTEVTKEAAEMILGDDNYSTIVAAVRQGRVIYDNIKKFIRYLLSSNMGEVATVFLGVVLGGVIGLADPGNPGATVVPLLATQILWINLVTDSGPALAMGVDPEIDDVMARKPRGFNDRIIDSHMWSRIIGIGLVMGIVNLVIYDLSLPGGLIGGLEHLAPAGQEFAVARTTVFTALVFMQLFNAINSRADVTSAFSHLFTNKWLWLSFAGVIVGQVLVVEVPALQQAFGTASLDLLHWAVAVGAGLVVLGYEEVVKLVRRASARRA</sequence>
<dbReference type="InterPro" id="IPR001757">
    <property type="entry name" value="P_typ_ATPase"/>
</dbReference>
<dbReference type="Pfam" id="PF00122">
    <property type="entry name" value="E1-E2_ATPase"/>
    <property type="match status" value="1"/>
</dbReference>
<accession>A0A1Q2CSD8</accession>
<keyword evidence="4 11" id="KW-0812">Transmembrane</keyword>
<evidence type="ECO:0000256" key="6">
    <source>
        <dbReference type="ARBA" id="ARBA00022840"/>
    </source>
</evidence>
<evidence type="ECO:0000256" key="1">
    <source>
        <dbReference type="ARBA" id="ARBA00004651"/>
    </source>
</evidence>
<dbReference type="Pfam" id="PF00690">
    <property type="entry name" value="Cation_ATPase_N"/>
    <property type="match status" value="1"/>
</dbReference>
<evidence type="ECO:0000256" key="5">
    <source>
        <dbReference type="ARBA" id="ARBA00022741"/>
    </source>
</evidence>
<dbReference type="InterPro" id="IPR006068">
    <property type="entry name" value="ATPase_P-typ_cation-transptr_C"/>
</dbReference>
<keyword evidence="3" id="KW-1003">Cell membrane</keyword>
<dbReference type="GO" id="GO:0006883">
    <property type="term" value="P:intracellular sodium ion homeostasis"/>
    <property type="evidence" value="ECO:0007669"/>
    <property type="project" value="TreeGrafter"/>
</dbReference>
<dbReference type="Proteomes" id="UP000188145">
    <property type="component" value="Chromosome"/>
</dbReference>
<comment type="similarity">
    <text evidence="2">Belongs to the cation transport ATPase (P-type) (TC 3.A.3) family. Type IIA subfamily.</text>
</comment>
<dbReference type="OrthoDB" id="9814270at2"/>
<dbReference type="InterPro" id="IPR018303">
    <property type="entry name" value="ATPase_P-typ_P_site"/>
</dbReference>
<dbReference type="SFLD" id="SFLDG00002">
    <property type="entry name" value="C1.7:_P-type_atpase_like"/>
    <property type="match status" value="1"/>
</dbReference>
<dbReference type="SUPFAM" id="SSF81660">
    <property type="entry name" value="Metal cation-transporting ATPase, ATP-binding domain N"/>
    <property type="match status" value="1"/>
</dbReference>
<dbReference type="GO" id="GO:0030007">
    <property type="term" value="P:intracellular potassium ion homeostasis"/>
    <property type="evidence" value="ECO:0007669"/>
    <property type="project" value="TreeGrafter"/>
</dbReference>
<feature type="transmembrane region" description="Helical" evidence="11">
    <location>
        <begin position="912"/>
        <end position="932"/>
    </location>
</feature>
<dbReference type="InterPro" id="IPR004014">
    <property type="entry name" value="ATPase_P-typ_cation-transptr_N"/>
</dbReference>
<dbReference type="SUPFAM" id="SSF81665">
    <property type="entry name" value="Calcium ATPase, transmembrane domain M"/>
    <property type="match status" value="1"/>
</dbReference>
<dbReference type="GO" id="GO:1902600">
    <property type="term" value="P:proton transmembrane transport"/>
    <property type="evidence" value="ECO:0007669"/>
    <property type="project" value="TreeGrafter"/>
</dbReference>
<dbReference type="EMBL" id="CP019606">
    <property type="protein sequence ID" value="AQP49043.1"/>
    <property type="molecule type" value="Genomic_DNA"/>
</dbReference>
<evidence type="ECO:0000256" key="4">
    <source>
        <dbReference type="ARBA" id="ARBA00022692"/>
    </source>
</evidence>
<evidence type="ECO:0000256" key="3">
    <source>
        <dbReference type="ARBA" id="ARBA00022475"/>
    </source>
</evidence>
<dbReference type="SUPFAM" id="SSF81653">
    <property type="entry name" value="Calcium ATPase, transduction domain A"/>
    <property type="match status" value="1"/>
</dbReference>
<evidence type="ECO:0000313" key="14">
    <source>
        <dbReference type="Proteomes" id="UP000188145"/>
    </source>
</evidence>
<dbReference type="AlphaFoldDB" id="A0A1Q2CSD8"/>
<feature type="transmembrane region" description="Helical" evidence="11">
    <location>
        <begin position="94"/>
        <end position="114"/>
    </location>
</feature>
<dbReference type="PANTHER" id="PTHR43294">
    <property type="entry name" value="SODIUM/POTASSIUM-TRANSPORTING ATPASE SUBUNIT ALPHA"/>
    <property type="match status" value="1"/>
</dbReference>
<dbReference type="PROSITE" id="PS00154">
    <property type="entry name" value="ATPASE_E1_E2"/>
    <property type="match status" value="1"/>
</dbReference>
<dbReference type="GO" id="GO:0005391">
    <property type="term" value="F:P-type sodium:potassium-exchanging transporter activity"/>
    <property type="evidence" value="ECO:0007669"/>
    <property type="project" value="TreeGrafter"/>
</dbReference>
<dbReference type="GO" id="GO:0016887">
    <property type="term" value="F:ATP hydrolysis activity"/>
    <property type="evidence" value="ECO:0007669"/>
    <property type="project" value="InterPro"/>
</dbReference>
<gene>
    <name evidence="13" type="ORF">BW730_17620</name>
</gene>
<feature type="transmembrane region" description="Helical" evidence="11">
    <location>
        <begin position="292"/>
        <end position="320"/>
    </location>
</feature>
<dbReference type="Pfam" id="PF00689">
    <property type="entry name" value="Cation_ATPase_C"/>
    <property type="match status" value="1"/>
</dbReference>
<dbReference type="InterPro" id="IPR050510">
    <property type="entry name" value="Cation_transp_ATPase_P-type"/>
</dbReference>
<dbReference type="InterPro" id="IPR059000">
    <property type="entry name" value="ATPase_P-type_domA"/>
</dbReference>
<dbReference type="RefSeq" id="WP_077687398.1">
    <property type="nucleotide sequence ID" value="NZ_CP019606.1"/>
</dbReference>
<dbReference type="KEGG" id="tes:BW730_17620"/>
<reference evidence="14" key="1">
    <citation type="submission" date="2017-02" db="EMBL/GenBank/DDBJ databases">
        <title>Tessaracoccus aquaemaris sp. nov., isolated from the intestine of a Korean rockfish, Sebastes schlegelii, in a marine aquaculture pond.</title>
        <authorList>
            <person name="Tak E.J."/>
            <person name="Bae J.-W."/>
        </authorList>
    </citation>
    <scope>NUCLEOTIDE SEQUENCE [LARGE SCALE GENOMIC DNA]</scope>
    <source>
        <strain evidence="14">NSG39</strain>
    </source>
</reference>
<dbReference type="SFLD" id="SFLDS00003">
    <property type="entry name" value="Haloacid_Dehalogenase"/>
    <property type="match status" value="1"/>
</dbReference>
<dbReference type="Pfam" id="PF13246">
    <property type="entry name" value="Cation_ATPase"/>
    <property type="match status" value="1"/>
</dbReference>
<proteinExistence type="inferred from homology"/>
<dbReference type="InterPro" id="IPR023299">
    <property type="entry name" value="ATPase_P-typ_cyto_dom_N"/>
</dbReference>
<comment type="subcellular location">
    <subcellularLocation>
        <location evidence="1">Cell membrane</location>
        <topology evidence="1">Multi-pass membrane protein</topology>
    </subcellularLocation>
</comment>
<dbReference type="InterPro" id="IPR036412">
    <property type="entry name" value="HAD-like_sf"/>
</dbReference>
<dbReference type="InterPro" id="IPR044492">
    <property type="entry name" value="P_typ_ATPase_HD_dom"/>
</dbReference>
<evidence type="ECO:0000256" key="2">
    <source>
        <dbReference type="ARBA" id="ARBA00005675"/>
    </source>
</evidence>
<keyword evidence="7" id="KW-1278">Translocase</keyword>
<feature type="transmembrane region" description="Helical" evidence="11">
    <location>
        <begin position="842"/>
        <end position="859"/>
    </location>
</feature>
<keyword evidence="5" id="KW-0547">Nucleotide-binding</keyword>
<dbReference type="SMART" id="SM00831">
    <property type="entry name" value="Cation_ATPase_N"/>
    <property type="match status" value="1"/>
</dbReference>
<dbReference type="NCBIfam" id="TIGR01494">
    <property type="entry name" value="ATPase_P-type"/>
    <property type="match status" value="2"/>
</dbReference>
<dbReference type="FunFam" id="3.40.50.1000:FF:000001">
    <property type="entry name" value="Phospholipid-transporting ATPase IC"/>
    <property type="match status" value="1"/>
</dbReference>
<evidence type="ECO:0000259" key="12">
    <source>
        <dbReference type="SMART" id="SM00831"/>
    </source>
</evidence>
<dbReference type="Gene3D" id="1.20.1110.10">
    <property type="entry name" value="Calcium-transporting ATPase, transmembrane domain"/>
    <property type="match status" value="1"/>
</dbReference>
<feature type="transmembrane region" description="Helical" evidence="11">
    <location>
        <begin position="805"/>
        <end position="822"/>
    </location>
</feature>
<dbReference type="PANTHER" id="PTHR43294:SF21">
    <property type="entry name" value="CATION TRANSPORTING ATPASE"/>
    <property type="match status" value="1"/>
</dbReference>
<dbReference type="GO" id="GO:0036376">
    <property type="term" value="P:sodium ion export across plasma membrane"/>
    <property type="evidence" value="ECO:0007669"/>
    <property type="project" value="TreeGrafter"/>
</dbReference>
<name>A0A1Q2CSD8_9ACTN</name>
<protein>
    <submittedName>
        <fullName evidence="13">Haloacid dehalogenase</fullName>
    </submittedName>
</protein>